<keyword evidence="2" id="KW-1185">Reference proteome</keyword>
<sequence length="165" mass="17735">MSTAIVLPPLKQWAQQHLSSVLKATTDASFNEAFDAFISKNASISLNGKSVSREAYKAQLQAEQFDEAGADVQFGGVVDVPSSTIESGVVGLFYTATIAENLRIRDAPIENVITSSLNLVIEEDKSLTPPHFPAGIHGFFGKSPVSAYGRRVSVVNQILVNARQN</sequence>
<accession>A0AAD2K021</accession>
<dbReference type="Proteomes" id="UP001295794">
    <property type="component" value="Unassembled WGS sequence"/>
</dbReference>
<dbReference type="AlphaFoldDB" id="A0AAD2K021"/>
<reference evidence="1" key="1">
    <citation type="submission" date="2023-11" db="EMBL/GenBank/DDBJ databases">
        <authorList>
            <person name="De Vega J J."/>
            <person name="De Vega J J."/>
        </authorList>
    </citation>
    <scope>NUCLEOTIDE SEQUENCE</scope>
</reference>
<proteinExistence type="predicted"/>
<gene>
    <name evidence="1" type="ORF">MYCIT1_LOCUS16480</name>
</gene>
<evidence type="ECO:0000313" key="2">
    <source>
        <dbReference type="Proteomes" id="UP001295794"/>
    </source>
</evidence>
<name>A0AAD2K021_9AGAR</name>
<dbReference type="EMBL" id="CAVNYO010000171">
    <property type="protein sequence ID" value="CAK5271437.1"/>
    <property type="molecule type" value="Genomic_DNA"/>
</dbReference>
<comment type="caution">
    <text evidence="1">The sequence shown here is derived from an EMBL/GenBank/DDBJ whole genome shotgun (WGS) entry which is preliminary data.</text>
</comment>
<evidence type="ECO:0000313" key="1">
    <source>
        <dbReference type="EMBL" id="CAK5271437.1"/>
    </source>
</evidence>
<organism evidence="1 2">
    <name type="scientific">Mycena citricolor</name>
    <dbReference type="NCBI Taxonomy" id="2018698"/>
    <lineage>
        <taxon>Eukaryota</taxon>
        <taxon>Fungi</taxon>
        <taxon>Dikarya</taxon>
        <taxon>Basidiomycota</taxon>
        <taxon>Agaricomycotina</taxon>
        <taxon>Agaricomycetes</taxon>
        <taxon>Agaricomycetidae</taxon>
        <taxon>Agaricales</taxon>
        <taxon>Marasmiineae</taxon>
        <taxon>Mycenaceae</taxon>
        <taxon>Mycena</taxon>
    </lineage>
</organism>
<protein>
    <submittedName>
        <fullName evidence="1">Uncharacterized protein</fullName>
    </submittedName>
</protein>